<dbReference type="AlphaFoldDB" id="A0A929L6K1"/>
<keyword evidence="2" id="KW-0808">Transferase</keyword>
<dbReference type="PANTHER" id="PTHR36973:SF4">
    <property type="entry name" value="NODULATION PROTEIN"/>
    <property type="match status" value="1"/>
</dbReference>
<name>A0A929L6K1_9SPHI</name>
<dbReference type="Gene3D" id="3.40.50.150">
    <property type="entry name" value="Vaccinia Virus protein VP39"/>
    <property type="match status" value="1"/>
</dbReference>
<sequence length="251" mass="28929">MKAQIQKLVNRLPKPWTRRLYWTAVSLFGADQSPVYNMYHHIANLKKLGFKPDLIIDGGAYVGDWTKSVRKIYPDATFVMVEAQPAKRVILQAVASEFDNVNFEIALLGDAEKEMDFFEMETGSSIYEENTNYDRQKTTLMMHTLDSVADKYRKPESCFIKLDVQGAEIDILKGAPNLLTKTDFILLEISTLNYNENAPQFFDVILFMKNIGFVVFDIADERRTHDGILFQTDLIFVKESSPFRRAVDFKR</sequence>
<dbReference type="SUPFAM" id="SSF53335">
    <property type="entry name" value="S-adenosyl-L-methionine-dependent methyltransferases"/>
    <property type="match status" value="1"/>
</dbReference>
<proteinExistence type="predicted"/>
<dbReference type="NCBIfam" id="TIGR01444">
    <property type="entry name" value="fkbM_fam"/>
    <property type="match status" value="1"/>
</dbReference>
<comment type="caution">
    <text evidence="2">The sequence shown here is derived from an EMBL/GenBank/DDBJ whole genome shotgun (WGS) entry which is preliminary data.</text>
</comment>
<evidence type="ECO:0000313" key="2">
    <source>
        <dbReference type="EMBL" id="MBE9664126.1"/>
    </source>
</evidence>
<reference evidence="2" key="1">
    <citation type="submission" date="2020-10" db="EMBL/GenBank/DDBJ databases">
        <title>Mucilaginibacter mali sp. nov., isolated from rhizosphere soil of apple orchard.</title>
        <authorList>
            <person name="Lee J.-S."/>
            <person name="Kim H.S."/>
            <person name="Kim J.-S."/>
        </authorList>
    </citation>
    <scope>NUCLEOTIDE SEQUENCE</scope>
    <source>
        <strain evidence="2">KCTC 22746</strain>
    </source>
</reference>
<dbReference type="InterPro" id="IPR053188">
    <property type="entry name" value="FkbM_Methyltransferase"/>
</dbReference>
<organism evidence="2 3">
    <name type="scientific">Mucilaginibacter myungsuensis</name>
    <dbReference type="NCBI Taxonomy" id="649104"/>
    <lineage>
        <taxon>Bacteria</taxon>
        <taxon>Pseudomonadati</taxon>
        <taxon>Bacteroidota</taxon>
        <taxon>Sphingobacteriia</taxon>
        <taxon>Sphingobacteriales</taxon>
        <taxon>Sphingobacteriaceae</taxon>
        <taxon>Mucilaginibacter</taxon>
    </lineage>
</organism>
<protein>
    <submittedName>
        <fullName evidence="2">FkbM family methyltransferase</fullName>
    </submittedName>
</protein>
<dbReference type="GO" id="GO:0008171">
    <property type="term" value="F:O-methyltransferase activity"/>
    <property type="evidence" value="ECO:0007669"/>
    <property type="project" value="TreeGrafter"/>
</dbReference>
<dbReference type="Pfam" id="PF05050">
    <property type="entry name" value="Methyltransf_21"/>
    <property type="match status" value="1"/>
</dbReference>
<dbReference type="GO" id="GO:0032259">
    <property type="term" value="P:methylation"/>
    <property type="evidence" value="ECO:0007669"/>
    <property type="project" value="UniProtKB-KW"/>
</dbReference>
<dbReference type="EMBL" id="JADFFL010000009">
    <property type="protein sequence ID" value="MBE9664126.1"/>
    <property type="molecule type" value="Genomic_DNA"/>
</dbReference>
<dbReference type="Proteomes" id="UP000622475">
    <property type="component" value="Unassembled WGS sequence"/>
</dbReference>
<dbReference type="PANTHER" id="PTHR36973">
    <property type="entry name" value="SLL1456 PROTEIN-RELATED"/>
    <property type="match status" value="1"/>
</dbReference>
<evidence type="ECO:0000259" key="1">
    <source>
        <dbReference type="Pfam" id="PF05050"/>
    </source>
</evidence>
<feature type="domain" description="Methyltransferase FkbM" evidence="1">
    <location>
        <begin position="57"/>
        <end position="214"/>
    </location>
</feature>
<gene>
    <name evidence="2" type="ORF">IRJ16_19750</name>
</gene>
<dbReference type="InterPro" id="IPR006342">
    <property type="entry name" value="FkbM_mtfrase"/>
</dbReference>
<accession>A0A929L6K1</accession>
<keyword evidence="2" id="KW-0489">Methyltransferase</keyword>
<keyword evidence="3" id="KW-1185">Reference proteome</keyword>
<evidence type="ECO:0000313" key="3">
    <source>
        <dbReference type="Proteomes" id="UP000622475"/>
    </source>
</evidence>
<dbReference type="InterPro" id="IPR029063">
    <property type="entry name" value="SAM-dependent_MTases_sf"/>
</dbReference>
<dbReference type="RefSeq" id="WP_194113367.1">
    <property type="nucleotide sequence ID" value="NZ_JADFFL010000009.1"/>
</dbReference>